<dbReference type="Proteomes" id="UP000032233">
    <property type="component" value="Unassembled WGS sequence"/>
</dbReference>
<dbReference type="GO" id="GO:0000160">
    <property type="term" value="P:phosphorelay signal transduction system"/>
    <property type="evidence" value="ECO:0007669"/>
    <property type="project" value="InterPro"/>
</dbReference>
<sequence>MSLRVLVVDDSKAMRAVIKKTLKAAGFPVQTCYEGADGLEALEILRNNEVDVVLSDLHMPNMNGLELLNALQAEGLTPRCFILVTTEGRKERLREALALGARGYVVKPFQPEGLRKILSLFVGEPDGSAMEESPEGLDF</sequence>
<dbReference type="OrthoDB" id="9786548at2"/>
<name>A0A0D2JH65_9BACT</name>
<dbReference type="InterPro" id="IPR052048">
    <property type="entry name" value="ST_Response_Regulator"/>
</dbReference>
<dbReference type="STRING" id="1429043.X474_04645"/>
<dbReference type="SMART" id="SM00448">
    <property type="entry name" value="REC"/>
    <property type="match status" value="1"/>
</dbReference>
<feature type="domain" description="Response regulatory" evidence="2">
    <location>
        <begin position="4"/>
        <end position="122"/>
    </location>
</feature>
<dbReference type="PANTHER" id="PTHR43228:SF1">
    <property type="entry name" value="TWO-COMPONENT RESPONSE REGULATOR ARR22"/>
    <property type="match status" value="1"/>
</dbReference>
<dbReference type="PROSITE" id="PS50110">
    <property type="entry name" value="RESPONSE_REGULATORY"/>
    <property type="match status" value="1"/>
</dbReference>
<dbReference type="RefSeq" id="WP_044346976.1">
    <property type="nucleotide sequence ID" value="NZ_AZAC01000004.1"/>
</dbReference>
<dbReference type="SUPFAM" id="SSF52172">
    <property type="entry name" value="CheY-like"/>
    <property type="match status" value="1"/>
</dbReference>
<protein>
    <submittedName>
        <fullName evidence="3">Chemotaxis protein</fullName>
    </submittedName>
</protein>
<dbReference type="InterPro" id="IPR011006">
    <property type="entry name" value="CheY-like_superfamily"/>
</dbReference>
<dbReference type="InParanoid" id="A0A0D2JH65"/>
<dbReference type="AlphaFoldDB" id="A0A0D2JH65"/>
<comment type="caution">
    <text evidence="3">The sequence shown here is derived from an EMBL/GenBank/DDBJ whole genome shotgun (WGS) entry which is preliminary data.</text>
</comment>
<reference evidence="3 4" key="1">
    <citation type="submission" date="2013-11" db="EMBL/GenBank/DDBJ databases">
        <title>Metagenomic analysis of a methanogenic consortium involved in long chain n-alkane degradation.</title>
        <authorList>
            <person name="Davidova I.A."/>
            <person name="Callaghan A.V."/>
            <person name="Wawrik B."/>
            <person name="Pruitt S."/>
            <person name="Marks C."/>
            <person name="Duncan K.E."/>
            <person name="Suflita J.M."/>
        </authorList>
    </citation>
    <scope>NUCLEOTIDE SEQUENCE [LARGE SCALE GENOMIC DNA]</scope>
    <source>
        <strain evidence="3 4">SPR</strain>
    </source>
</reference>
<evidence type="ECO:0000256" key="1">
    <source>
        <dbReference type="PROSITE-ProRule" id="PRU00169"/>
    </source>
</evidence>
<evidence type="ECO:0000259" key="2">
    <source>
        <dbReference type="PROSITE" id="PS50110"/>
    </source>
</evidence>
<organism evidence="3 4">
    <name type="scientific">Dethiosulfatarculus sandiegensis</name>
    <dbReference type="NCBI Taxonomy" id="1429043"/>
    <lineage>
        <taxon>Bacteria</taxon>
        <taxon>Pseudomonadati</taxon>
        <taxon>Thermodesulfobacteriota</taxon>
        <taxon>Desulfarculia</taxon>
        <taxon>Desulfarculales</taxon>
        <taxon>Desulfarculaceae</taxon>
        <taxon>Dethiosulfatarculus</taxon>
    </lineage>
</organism>
<evidence type="ECO:0000313" key="4">
    <source>
        <dbReference type="Proteomes" id="UP000032233"/>
    </source>
</evidence>
<dbReference type="EMBL" id="AZAC01000004">
    <property type="protein sequence ID" value="KIX15071.1"/>
    <property type="molecule type" value="Genomic_DNA"/>
</dbReference>
<dbReference type="InterPro" id="IPR001789">
    <property type="entry name" value="Sig_transdc_resp-reg_receiver"/>
</dbReference>
<dbReference type="Pfam" id="PF00072">
    <property type="entry name" value="Response_reg"/>
    <property type="match status" value="1"/>
</dbReference>
<dbReference type="Gene3D" id="3.40.50.2300">
    <property type="match status" value="1"/>
</dbReference>
<proteinExistence type="predicted"/>
<evidence type="ECO:0000313" key="3">
    <source>
        <dbReference type="EMBL" id="KIX15071.1"/>
    </source>
</evidence>
<gene>
    <name evidence="3" type="ORF">X474_04645</name>
</gene>
<dbReference type="PANTHER" id="PTHR43228">
    <property type="entry name" value="TWO-COMPONENT RESPONSE REGULATOR"/>
    <property type="match status" value="1"/>
</dbReference>
<keyword evidence="1" id="KW-0597">Phosphoprotein</keyword>
<accession>A0A0D2JH65</accession>
<feature type="modified residue" description="4-aspartylphosphate" evidence="1">
    <location>
        <position position="56"/>
    </location>
</feature>
<keyword evidence="4" id="KW-1185">Reference proteome</keyword>